<evidence type="ECO:0000256" key="5">
    <source>
        <dbReference type="ARBA" id="ARBA00022989"/>
    </source>
</evidence>
<evidence type="ECO:0000256" key="1">
    <source>
        <dbReference type="ARBA" id="ARBA00004370"/>
    </source>
</evidence>
<dbReference type="PROSITE" id="PS51779">
    <property type="entry name" value="POTRA"/>
    <property type="match status" value="1"/>
</dbReference>
<dbReference type="PANTHER" id="PTHR37820">
    <property type="entry name" value="CELL DIVISION PROTEIN DIVIB"/>
    <property type="match status" value="1"/>
</dbReference>
<dbReference type="HOGENOM" id="CLU_085730_0_0_3"/>
<dbReference type="InterPro" id="IPR013685">
    <property type="entry name" value="POTRA_FtsQ_type"/>
</dbReference>
<keyword evidence="4 9" id="KW-0812">Transmembrane</keyword>
<dbReference type="OrthoDB" id="552384at2"/>
<sequence length="272" mass="30310">MDGSINGEGSLRPMTWSSKPFRRPKNSGNLKIKQIWGIICFFSITTFLGGLLVTKGREPINSNQIHIKGAANTPNREIVKAMGINLPTSLLEINPKQLENNLQKNLPIKAVAISRRIAPLGIDVQILEREPIAFALRKQGNNQEKGMVDKEGYWIPIINGTNESSNTSKGLIIDGWDPSKKDLIKFLLRNQTSLGSPLKRVIFNPNGNISLQTEFFKFVHLGNKSNLLDQQLKAIAQLSKSLPNKLTDTSEIILNLKNPSKPKLFLPNEKNN</sequence>
<keyword evidence="7" id="KW-0131">Cell cycle</keyword>
<evidence type="ECO:0000256" key="8">
    <source>
        <dbReference type="SAM" id="MobiDB-lite"/>
    </source>
</evidence>
<keyword evidence="2" id="KW-1003">Cell membrane</keyword>
<comment type="subcellular location">
    <subcellularLocation>
        <location evidence="1">Membrane</location>
    </subcellularLocation>
</comment>
<dbReference type="GO" id="GO:0005886">
    <property type="term" value="C:plasma membrane"/>
    <property type="evidence" value="ECO:0007669"/>
    <property type="project" value="TreeGrafter"/>
</dbReference>
<dbReference type="AlphaFoldDB" id="G3XCS0"/>
<evidence type="ECO:0000256" key="9">
    <source>
        <dbReference type="SAM" id="Phobius"/>
    </source>
</evidence>
<dbReference type="EnsemblBacteria" id="AAQ00426">
    <property type="protein sequence ID" value="AAQ00426"/>
    <property type="gene ID" value="Pro_1382"/>
</dbReference>
<keyword evidence="3 11" id="KW-0132">Cell division</keyword>
<evidence type="ECO:0000313" key="12">
    <source>
        <dbReference type="Proteomes" id="UP000001420"/>
    </source>
</evidence>
<evidence type="ECO:0000256" key="6">
    <source>
        <dbReference type="ARBA" id="ARBA00023136"/>
    </source>
</evidence>
<gene>
    <name evidence="11" type="primary">ftsQ</name>
    <name evidence="11" type="ordered locus">Pro_1382</name>
</gene>
<evidence type="ECO:0000259" key="10">
    <source>
        <dbReference type="PROSITE" id="PS51779"/>
    </source>
</evidence>
<dbReference type="eggNOG" id="COG1589">
    <property type="taxonomic scope" value="Bacteria"/>
</dbReference>
<evidence type="ECO:0000313" key="11">
    <source>
        <dbReference type="EMBL" id="AAQ00426.1"/>
    </source>
</evidence>
<dbReference type="InterPro" id="IPR050487">
    <property type="entry name" value="FtsQ_DivIB"/>
</dbReference>
<dbReference type="Pfam" id="PF08478">
    <property type="entry name" value="POTRA_1"/>
    <property type="match status" value="1"/>
</dbReference>
<feature type="transmembrane region" description="Helical" evidence="9">
    <location>
        <begin position="35"/>
        <end position="54"/>
    </location>
</feature>
<evidence type="ECO:0000256" key="2">
    <source>
        <dbReference type="ARBA" id="ARBA00022475"/>
    </source>
</evidence>
<dbReference type="GO" id="GO:0051301">
    <property type="term" value="P:cell division"/>
    <property type="evidence" value="ECO:0007669"/>
    <property type="project" value="UniProtKB-KW"/>
</dbReference>
<evidence type="ECO:0000256" key="4">
    <source>
        <dbReference type="ARBA" id="ARBA00022692"/>
    </source>
</evidence>
<dbReference type="PATRIC" id="fig|167539.5.peg.1449"/>
<proteinExistence type="predicted"/>
<protein>
    <submittedName>
        <fullName evidence="11">Cell division protein FtsQ</fullName>
    </submittedName>
</protein>
<name>G3XCS0_PROMA</name>
<keyword evidence="6 9" id="KW-0472">Membrane</keyword>
<keyword evidence="12" id="KW-1185">Reference proteome</keyword>
<dbReference type="EMBL" id="AE017126">
    <property type="protein sequence ID" value="AAQ00426.1"/>
    <property type="molecule type" value="Genomic_DNA"/>
</dbReference>
<reference evidence="11 12" key="1">
    <citation type="journal article" date="2003" name="Proc. Natl. Acad. Sci. U.S.A.">
        <title>Genome sequence of the cyanobacterium Prochlorococcus marinus SS120, a nearly minimal oxyphototrophic genome.</title>
        <authorList>
            <person name="Dufresne A."/>
            <person name="Salanoubat M."/>
            <person name="Partensky F."/>
            <person name="Artiguenave F."/>
            <person name="Axmann I.M."/>
            <person name="Barbe V."/>
            <person name="Duprat S."/>
            <person name="Galperin M.Y."/>
            <person name="Koonin E.V."/>
            <person name="Le Gall F."/>
            <person name="Makarova K.S."/>
            <person name="Ostrowski M."/>
            <person name="Oztas S."/>
            <person name="Robert C."/>
            <person name="Rogozin I.B."/>
            <person name="Scanlan D.J."/>
            <person name="Tandeau de Marsac N."/>
            <person name="Weissenbach J."/>
            <person name="Wincker P."/>
            <person name="Wolf Y.I."/>
            <person name="Hess W.R."/>
        </authorList>
    </citation>
    <scope>NUCLEOTIDE SEQUENCE [LARGE SCALE GENOMIC DNA]</scope>
    <source>
        <strain evidence="12">SARG / CCMP1375 / SS120</strain>
    </source>
</reference>
<feature type="region of interest" description="Disordered" evidence="8">
    <location>
        <begin position="1"/>
        <end position="23"/>
    </location>
</feature>
<dbReference type="KEGG" id="pma:Pro_1382"/>
<accession>G3XCS0</accession>
<dbReference type="Proteomes" id="UP000001420">
    <property type="component" value="Chromosome"/>
</dbReference>
<feature type="domain" description="POTRA" evidence="10">
    <location>
        <begin position="60"/>
        <end position="129"/>
    </location>
</feature>
<dbReference type="RefSeq" id="WP_011125533.1">
    <property type="nucleotide sequence ID" value="NC_005042.1"/>
</dbReference>
<dbReference type="InterPro" id="IPR034746">
    <property type="entry name" value="POTRA"/>
</dbReference>
<evidence type="ECO:0000256" key="3">
    <source>
        <dbReference type="ARBA" id="ARBA00022618"/>
    </source>
</evidence>
<evidence type="ECO:0000256" key="7">
    <source>
        <dbReference type="ARBA" id="ARBA00023306"/>
    </source>
</evidence>
<dbReference type="PANTHER" id="PTHR37820:SF1">
    <property type="entry name" value="CELL DIVISION PROTEIN FTSQ"/>
    <property type="match status" value="1"/>
</dbReference>
<keyword evidence="5 9" id="KW-1133">Transmembrane helix</keyword>
<dbReference type="STRING" id="167539.Pro_1382"/>
<organism evidence="11 12">
    <name type="scientific">Prochlorococcus marinus (strain SARG / CCMP1375 / SS120)</name>
    <dbReference type="NCBI Taxonomy" id="167539"/>
    <lineage>
        <taxon>Bacteria</taxon>
        <taxon>Bacillati</taxon>
        <taxon>Cyanobacteriota</taxon>
        <taxon>Cyanophyceae</taxon>
        <taxon>Synechococcales</taxon>
        <taxon>Prochlorococcaceae</taxon>
        <taxon>Prochlorococcus</taxon>
    </lineage>
</organism>